<feature type="region of interest" description="Disordered" evidence="2">
    <location>
        <begin position="72"/>
        <end position="101"/>
    </location>
</feature>
<feature type="region of interest" description="Disordered" evidence="2">
    <location>
        <begin position="863"/>
        <end position="888"/>
    </location>
</feature>
<feature type="region of interest" description="Disordered" evidence="2">
    <location>
        <begin position="531"/>
        <end position="565"/>
    </location>
</feature>
<dbReference type="RefSeq" id="XP_014173243.1">
    <property type="nucleotide sequence ID" value="XM_014317768.1"/>
</dbReference>
<feature type="compositionally biased region" description="Low complexity" evidence="2">
    <location>
        <begin position="162"/>
        <end position="171"/>
    </location>
</feature>
<dbReference type="eggNOG" id="ENOG502SAYM">
    <property type="taxonomic scope" value="Eukaryota"/>
</dbReference>
<dbReference type="SMART" id="SM00324">
    <property type="entry name" value="RhoGAP"/>
    <property type="match status" value="1"/>
</dbReference>
<dbReference type="InterPro" id="IPR000198">
    <property type="entry name" value="RhoGAP_dom"/>
</dbReference>
<evidence type="ECO:0000259" key="3">
    <source>
        <dbReference type="PROSITE" id="PS50238"/>
    </source>
</evidence>
<feature type="coiled-coil region" evidence="1">
    <location>
        <begin position="1187"/>
        <end position="1214"/>
    </location>
</feature>
<dbReference type="STRING" id="655863.F0XE95"/>
<keyword evidence="1" id="KW-0175">Coiled coil</keyword>
<feature type="compositionally biased region" description="Polar residues" evidence="2">
    <location>
        <begin position="26"/>
        <end position="35"/>
    </location>
</feature>
<dbReference type="GeneID" id="25980372"/>
<dbReference type="AlphaFoldDB" id="F0XE95"/>
<feature type="compositionally biased region" description="Low complexity" evidence="2">
    <location>
        <begin position="551"/>
        <end position="565"/>
    </location>
</feature>
<name>F0XE95_GROCL</name>
<evidence type="ECO:0000256" key="1">
    <source>
        <dbReference type="SAM" id="Coils"/>
    </source>
</evidence>
<feature type="compositionally biased region" description="Polar residues" evidence="2">
    <location>
        <begin position="937"/>
        <end position="950"/>
    </location>
</feature>
<feature type="domain" description="Rho-GAP" evidence="3">
    <location>
        <begin position="226"/>
        <end position="450"/>
    </location>
</feature>
<evidence type="ECO:0000313" key="5">
    <source>
        <dbReference type="Proteomes" id="UP000007796"/>
    </source>
</evidence>
<dbReference type="InterPro" id="IPR008936">
    <property type="entry name" value="Rho_GTPase_activation_prot"/>
</dbReference>
<dbReference type="Gene3D" id="1.10.555.10">
    <property type="entry name" value="Rho GTPase activation protein"/>
    <property type="match status" value="1"/>
</dbReference>
<feature type="region of interest" description="Disordered" evidence="2">
    <location>
        <begin position="988"/>
        <end position="1077"/>
    </location>
</feature>
<sequence>MDFLMPPPASCARSDQCVPSAHSAWQPRNQGQKDSYLTDPLPISATGTTAPATAALAGSGFIFPGSSVDRLGIAEPPPSRSYRGAVPWTSSETGDPFVDGGEDVNMPESSRHLLEYNSLADKYGLPPLSFGDDAEEFSIGQDSQTADTRGWFARAFGKPPASVSRRSSRQSAKSDKSSKHKRSESDTTVLGQNSKADQQRDTKDTKDALKHETLQSLVRLCGKSLLYLPSGYATRSLTLPTCIRAAAQYLVQNGPETRGVFRISGSTRVVGELYDYYCVNIDEADISTTVRSPNLPFHIHCSVHDVASLFKRLLAGLPGGVLGHVSLFEALVNIYRMLPTGSQGSNMADRDLVRARLIALAVGSVPSPLQRELICAVFGILCLIGRAAEAAAARGDVYNSRMPNSELMGFSALGIIFGPLLLGDHLSFYSSDTSDDAISSFFLPQNFTITPSPRSRTDRRRKSTTSDKRSLIAASLTLDKVLLANNIAEMLVKSWTLVVQQMDSMAIMRKQSLTQRPPLDDQLRIPRALRPSRSETFSDTKQPVAVPPITSSHRSNSRATRSSSVSLIRSNTTHVAVGSQQPPPWPLFGRTAEKTPEGFASRIGSALSGQSAVGSVAAAVRNISVKQAVAALSPSAELARAVGVSSGSSASKSARLPSRVQNNASPPLDSGMIVPSWRAKLKPVDTSAQYTDTTTGNARSPLDRSPRRMPQNTSATSSRRSSSGALSGSDGSPSKTAALIARIINPRTTAAPVVPQSMWSPERGIVATRTEKSIASTGRVTALATMPWASPDGSVFSESRKKWLLQANASPSTAKDYKELAQLSATTQNGRWRARTMPSAIAGGARDESHIGGPYLSRQLRNTENQPIEPCRSRPQTATRPPLTGMSDNLRYRSGFGVAVGLNAREQTQALGKGFWISSGLQQPPLSEIKNEAKGANRTQPKNISPTPRQARTDAAVLVGADGLGAKSTGGGTVKAMAAMFDSAVGVPATESKPSTPVPLGQARDTPRTPNSISKYMTNNSPKPRTATPSPHCTPRILLSPPKDTNEVSMRDLAREQRRQRLSRSEGRNNFSGNAPLFTVRGREGARSVDGSKNTIDIHLQDASAKNAKGRNGFELRSGSYDADTNKGPKEEQRGRSLVSDRVRLTEELFGSTYTPARSSPPLARRGIEIPRTAGQHAVSPVLQAQLRDLRQQLEAKSAECASWKKRAETAERAVAELDCYASKLYMVDGDMGSEDDETDSSSGSDSSNMTVVVHSRMSNDSVLRVLI</sequence>
<feature type="region of interest" description="Disordered" evidence="2">
    <location>
        <begin position="1231"/>
        <end position="1254"/>
    </location>
</feature>
<dbReference type="Proteomes" id="UP000007796">
    <property type="component" value="Unassembled WGS sequence"/>
</dbReference>
<feature type="region of interest" description="Disordered" evidence="2">
    <location>
        <begin position="1106"/>
        <end position="1138"/>
    </location>
</feature>
<dbReference type="InParanoid" id="F0XE95"/>
<feature type="compositionally biased region" description="Low complexity" evidence="2">
    <location>
        <begin position="713"/>
        <end position="734"/>
    </location>
</feature>
<feature type="region of interest" description="Disordered" evidence="2">
    <location>
        <begin position="932"/>
        <end position="951"/>
    </location>
</feature>
<gene>
    <name evidence="4" type="ORF">CMQ_689</name>
</gene>
<dbReference type="HOGENOM" id="CLU_264188_0_0_1"/>
<feature type="region of interest" description="Disordered" evidence="2">
    <location>
        <begin position="158"/>
        <end position="208"/>
    </location>
</feature>
<protein>
    <submittedName>
        <fullName evidence="4">RhoGAP</fullName>
    </submittedName>
</protein>
<feature type="compositionally biased region" description="Polar residues" evidence="2">
    <location>
        <begin position="186"/>
        <end position="196"/>
    </location>
</feature>
<feature type="compositionally biased region" description="Low complexity" evidence="2">
    <location>
        <begin position="646"/>
        <end position="655"/>
    </location>
</feature>
<feature type="region of interest" description="Disordered" evidence="2">
    <location>
        <begin position="646"/>
        <end position="734"/>
    </location>
</feature>
<reference evidence="4 5" key="1">
    <citation type="journal article" date="2011" name="Proc. Natl. Acad. Sci. U.S.A.">
        <title>Genome and transcriptome analyses of the mountain pine beetle-fungal symbiont Grosmannia clavigera, a lodgepole pine pathogen.</title>
        <authorList>
            <person name="DiGuistini S."/>
            <person name="Wang Y."/>
            <person name="Liao N.Y."/>
            <person name="Taylor G."/>
            <person name="Tanguay P."/>
            <person name="Feau N."/>
            <person name="Henrissat B."/>
            <person name="Chan S.K."/>
            <person name="Hesse-Orce U."/>
            <person name="Alamouti S.M."/>
            <person name="Tsui C.K.M."/>
            <person name="Docking R.T."/>
            <person name="Levasseur A."/>
            <person name="Haridas S."/>
            <person name="Robertson G."/>
            <person name="Birol I."/>
            <person name="Holt R.A."/>
            <person name="Marra M.A."/>
            <person name="Hamelin R.C."/>
            <person name="Hirst M."/>
            <person name="Jones S.J.M."/>
            <person name="Bohlmann J."/>
            <person name="Breuil C."/>
        </authorList>
    </citation>
    <scope>NUCLEOTIDE SEQUENCE [LARGE SCALE GENOMIC DNA]</scope>
    <source>
        <strain evidence="5">kw1407 / UAMH 11150</strain>
    </source>
</reference>
<keyword evidence="5" id="KW-1185">Reference proteome</keyword>
<feature type="compositionally biased region" description="Polar residues" evidence="2">
    <location>
        <begin position="1008"/>
        <end position="1031"/>
    </location>
</feature>
<evidence type="ECO:0000256" key="2">
    <source>
        <dbReference type="SAM" id="MobiDB-lite"/>
    </source>
</evidence>
<proteinExistence type="predicted"/>
<feature type="compositionally biased region" description="Basic and acidic residues" evidence="2">
    <location>
        <begin position="1124"/>
        <end position="1138"/>
    </location>
</feature>
<dbReference type="PROSITE" id="PS50238">
    <property type="entry name" value="RHOGAP"/>
    <property type="match status" value="1"/>
</dbReference>
<evidence type="ECO:0000313" key="4">
    <source>
        <dbReference type="EMBL" id="EFX03761.1"/>
    </source>
</evidence>
<feature type="compositionally biased region" description="Basic and acidic residues" evidence="2">
    <location>
        <begin position="197"/>
        <end position="208"/>
    </location>
</feature>
<feature type="region of interest" description="Disordered" evidence="2">
    <location>
        <begin position="1"/>
        <end position="42"/>
    </location>
</feature>
<dbReference type="EMBL" id="GL629765">
    <property type="protein sequence ID" value="EFX03761.1"/>
    <property type="molecule type" value="Genomic_DNA"/>
</dbReference>
<feature type="compositionally biased region" description="Polar residues" evidence="2">
    <location>
        <begin position="686"/>
        <end position="698"/>
    </location>
</feature>
<dbReference type="CDD" id="cd00159">
    <property type="entry name" value="RhoGAP"/>
    <property type="match status" value="1"/>
</dbReference>
<feature type="compositionally biased region" description="Basic and acidic residues" evidence="2">
    <location>
        <begin position="1044"/>
        <end position="1067"/>
    </location>
</feature>
<dbReference type="GO" id="GO:0007165">
    <property type="term" value="P:signal transduction"/>
    <property type="evidence" value="ECO:0007669"/>
    <property type="project" value="InterPro"/>
</dbReference>
<dbReference type="SUPFAM" id="SSF48350">
    <property type="entry name" value="GTPase activation domain, GAP"/>
    <property type="match status" value="1"/>
</dbReference>
<organism evidence="5">
    <name type="scientific">Grosmannia clavigera (strain kw1407 / UAMH 11150)</name>
    <name type="common">Blue stain fungus</name>
    <name type="synonym">Graphiocladiella clavigera</name>
    <dbReference type="NCBI Taxonomy" id="655863"/>
    <lineage>
        <taxon>Eukaryota</taxon>
        <taxon>Fungi</taxon>
        <taxon>Dikarya</taxon>
        <taxon>Ascomycota</taxon>
        <taxon>Pezizomycotina</taxon>
        <taxon>Sordariomycetes</taxon>
        <taxon>Sordariomycetidae</taxon>
        <taxon>Ophiostomatales</taxon>
        <taxon>Ophiostomataceae</taxon>
        <taxon>Leptographium</taxon>
    </lineage>
</organism>
<dbReference type="OrthoDB" id="9994905at2759"/>
<accession>F0XE95</accession>
<dbReference type="Pfam" id="PF00620">
    <property type="entry name" value="RhoGAP"/>
    <property type="match status" value="1"/>
</dbReference>